<evidence type="ECO:0000256" key="1">
    <source>
        <dbReference type="ARBA" id="ARBA00004571"/>
    </source>
</evidence>
<feature type="chain" id="PRO_5041253443" evidence="11">
    <location>
        <begin position="24"/>
        <end position="375"/>
    </location>
</feature>
<evidence type="ECO:0000256" key="8">
    <source>
        <dbReference type="ARBA" id="ARBA00023136"/>
    </source>
</evidence>
<keyword evidence="9" id="KW-0998">Cell outer membrane</keyword>
<dbReference type="Proteomes" id="UP001156870">
    <property type="component" value="Unassembled WGS sequence"/>
</dbReference>
<keyword evidence="7" id="KW-0626">Porin</keyword>
<dbReference type="GO" id="GO:0015288">
    <property type="term" value="F:porin activity"/>
    <property type="evidence" value="ECO:0007669"/>
    <property type="project" value="UniProtKB-KW"/>
</dbReference>
<keyword evidence="4" id="KW-0812">Transmembrane</keyword>
<dbReference type="PROSITE" id="PS51123">
    <property type="entry name" value="OMPA_2"/>
    <property type="match status" value="1"/>
</dbReference>
<keyword evidence="14" id="KW-1185">Reference proteome</keyword>
<evidence type="ECO:0000256" key="9">
    <source>
        <dbReference type="ARBA" id="ARBA00023237"/>
    </source>
</evidence>
<evidence type="ECO:0000256" key="5">
    <source>
        <dbReference type="ARBA" id="ARBA00022729"/>
    </source>
</evidence>
<proteinExistence type="predicted"/>
<dbReference type="GO" id="GO:0009279">
    <property type="term" value="C:cell outer membrane"/>
    <property type="evidence" value="ECO:0007669"/>
    <property type="project" value="UniProtKB-SubCell"/>
</dbReference>
<dbReference type="PANTHER" id="PTHR30329">
    <property type="entry name" value="STATOR ELEMENT OF FLAGELLAR MOTOR COMPLEX"/>
    <property type="match status" value="1"/>
</dbReference>
<dbReference type="InterPro" id="IPR006690">
    <property type="entry name" value="OMPA-like_CS"/>
</dbReference>
<dbReference type="GO" id="GO:0046930">
    <property type="term" value="C:pore complex"/>
    <property type="evidence" value="ECO:0007669"/>
    <property type="project" value="UniProtKB-KW"/>
</dbReference>
<evidence type="ECO:0000256" key="3">
    <source>
        <dbReference type="ARBA" id="ARBA00022452"/>
    </source>
</evidence>
<dbReference type="InterPro" id="IPR006664">
    <property type="entry name" value="OMP_bac"/>
</dbReference>
<dbReference type="CDD" id="cd07185">
    <property type="entry name" value="OmpA_C-like"/>
    <property type="match status" value="1"/>
</dbReference>
<dbReference type="SUPFAM" id="SSF56925">
    <property type="entry name" value="OMPA-like"/>
    <property type="match status" value="1"/>
</dbReference>
<organism evidence="13 14">
    <name type="scientific">Marinibactrum halimedae</name>
    <dbReference type="NCBI Taxonomy" id="1444977"/>
    <lineage>
        <taxon>Bacteria</taxon>
        <taxon>Pseudomonadati</taxon>
        <taxon>Pseudomonadota</taxon>
        <taxon>Gammaproteobacteria</taxon>
        <taxon>Cellvibrionales</taxon>
        <taxon>Cellvibrionaceae</taxon>
        <taxon>Marinibactrum</taxon>
    </lineage>
</organism>
<dbReference type="RefSeq" id="WP_232592459.1">
    <property type="nucleotide sequence ID" value="NZ_BSPD01000042.1"/>
</dbReference>
<evidence type="ECO:0000256" key="6">
    <source>
        <dbReference type="ARBA" id="ARBA00023065"/>
    </source>
</evidence>
<evidence type="ECO:0000256" key="11">
    <source>
        <dbReference type="SAM" id="SignalP"/>
    </source>
</evidence>
<dbReference type="PROSITE" id="PS01068">
    <property type="entry name" value="OMPA_1"/>
    <property type="match status" value="1"/>
</dbReference>
<keyword evidence="6" id="KW-0406">Ion transport</keyword>
<keyword evidence="3" id="KW-1134">Transmembrane beta strand</keyword>
<dbReference type="SUPFAM" id="SSF103647">
    <property type="entry name" value="TSP type-3 repeat"/>
    <property type="match status" value="1"/>
</dbReference>
<accession>A0AA37WMF2</accession>
<dbReference type="AlphaFoldDB" id="A0AA37WMF2"/>
<dbReference type="PANTHER" id="PTHR30329:SF21">
    <property type="entry name" value="LIPOPROTEIN YIAD-RELATED"/>
    <property type="match status" value="1"/>
</dbReference>
<dbReference type="SUPFAM" id="SSF103088">
    <property type="entry name" value="OmpA-like"/>
    <property type="match status" value="1"/>
</dbReference>
<gene>
    <name evidence="13" type="primary">oprF</name>
    <name evidence="13" type="ORF">GCM10007877_19850</name>
</gene>
<dbReference type="Gene3D" id="3.30.1330.60">
    <property type="entry name" value="OmpA-like domain"/>
    <property type="match status" value="1"/>
</dbReference>
<sequence length="375" mass="41215">MKRLLTINALAATIAIGSFPVFADQGAGFTVTPGIGYYTFDNDRELDNHVFGSIGLGYQFANPWSIEFLYLRGDTEAELTSEADVLMEQFRLDGLYHFPRQENWQTYLAAGLGDNQYSDSFDAEETILNAGGGLKYFFRDNVALRSDLRLIHSLDEEDLDVALTLGLNILLGGTTTAAAKPAPMPEKKMIEDNDQDGVPDDRDNCLQTPTGAPVDNLGCALDSDNDGVIDLRDQCPDSAAGARVDETGCYIKLLEDREVRLNVQFANNSDVVTPQFYSEVERVASFMREYPGTSVVVQGHTDDRGSAAYNQQLSERRARAVAAVLVEQFNVDSSRVSAIGYGEERPLVDNDTAENRAKNRRVVAVVKAQVETIAQ</sequence>
<evidence type="ECO:0000256" key="10">
    <source>
        <dbReference type="PROSITE-ProRule" id="PRU00473"/>
    </source>
</evidence>
<evidence type="ECO:0000256" key="4">
    <source>
        <dbReference type="ARBA" id="ARBA00022692"/>
    </source>
</evidence>
<reference evidence="13 14" key="1">
    <citation type="journal article" date="2014" name="Int. J. Syst. Evol. Microbiol.">
        <title>Complete genome sequence of Corynebacterium casei LMG S-19264T (=DSM 44701T), isolated from a smear-ripened cheese.</title>
        <authorList>
            <consortium name="US DOE Joint Genome Institute (JGI-PGF)"/>
            <person name="Walter F."/>
            <person name="Albersmeier A."/>
            <person name="Kalinowski J."/>
            <person name="Ruckert C."/>
        </authorList>
    </citation>
    <scope>NUCLEOTIDE SEQUENCE [LARGE SCALE GENOMIC DNA]</scope>
    <source>
        <strain evidence="13 14">NBRC 110095</strain>
    </source>
</reference>
<keyword evidence="5 11" id="KW-0732">Signal</keyword>
<evidence type="ECO:0000256" key="2">
    <source>
        <dbReference type="ARBA" id="ARBA00022448"/>
    </source>
</evidence>
<dbReference type="InterPro" id="IPR027385">
    <property type="entry name" value="Beta-barrel_OMP"/>
</dbReference>
<feature type="domain" description="OmpA-like" evidence="12">
    <location>
        <begin position="252"/>
        <end position="370"/>
    </location>
</feature>
<name>A0AA37WMF2_9GAMM</name>
<evidence type="ECO:0000259" key="12">
    <source>
        <dbReference type="PROSITE" id="PS51123"/>
    </source>
</evidence>
<evidence type="ECO:0000256" key="7">
    <source>
        <dbReference type="ARBA" id="ARBA00023114"/>
    </source>
</evidence>
<comment type="caution">
    <text evidence="13">The sequence shown here is derived from an EMBL/GenBank/DDBJ whole genome shotgun (WGS) entry which is preliminary data.</text>
</comment>
<dbReference type="EMBL" id="BSPD01000042">
    <property type="protein sequence ID" value="GLS26270.1"/>
    <property type="molecule type" value="Genomic_DNA"/>
</dbReference>
<evidence type="ECO:0000313" key="14">
    <source>
        <dbReference type="Proteomes" id="UP001156870"/>
    </source>
</evidence>
<dbReference type="PRINTS" id="PR01021">
    <property type="entry name" value="OMPADOMAIN"/>
</dbReference>
<dbReference type="Pfam" id="PF13505">
    <property type="entry name" value="OMP_b-brl"/>
    <property type="match status" value="1"/>
</dbReference>
<dbReference type="InterPro" id="IPR011250">
    <property type="entry name" value="OMP/PagP_B-barrel"/>
</dbReference>
<dbReference type="GO" id="GO:0006811">
    <property type="term" value="P:monoatomic ion transport"/>
    <property type="evidence" value="ECO:0007669"/>
    <property type="project" value="UniProtKB-KW"/>
</dbReference>
<keyword evidence="8 10" id="KW-0472">Membrane</keyword>
<dbReference type="InterPro" id="IPR036737">
    <property type="entry name" value="OmpA-like_sf"/>
</dbReference>
<feature type="signal peptide" evidence="11">
    <location>
        <begin position="1"/>
        <end position="23"/>
    </location>
</feature>
<dbReference type="InterPro" id="IPR006665">
    <property type="entry name" value="OmpA-like"/>
</dbReference>
<evidence type="ECO:0000313" key="13">
    <source>
        <dbReference type="EMBL" id="GLS26270.1"/>
    </source>
</evidence>
<dbReference type="Gene3D" id="2.40.160.20">
    <property type="match status" value="1"/>
</dbReference>
<dbReference type="Pfam" id="PF00691">
    <property type="entry name" value="OmpA"/>
    <property type="match status" value="1"/>
</dbReference>
<dbReference type="InterPro" id="IPR028974">
    <property type="entry name" value="TSP_type-3_rpt"/>
</dbReference>
<keyword evidence="2" id="KW-0813">Transport</keyword>
<dbReference type="InterPro" id="IPR050330">
    <property type="entry name" value="Bact_OuterMem_StrucFunc"/>
</dbReference>
<dbReference type="GO" id="GO:0005509">
    <property type="term" value="F:calcium ion binding"/>
    <property type="evidence" value="ECO:0007669"/>
    <property type="project" value="InterPro"/>
</dbReference>
<protein>
    <submittedName>
        <fullName evidence="13">Porin</fullName>
    </submittedName>
</protein>
<comment type="subcellular location">
    <subcellularLocation>
        <location evidence="1">Cell outer membrane</location>
        <topology evidence="1">Multi-pass membrane protein</topology>
    </subcellularLocation>
</comment>